<feature type="compositionally biased region" description="Basic and acidic residues" evidence="1">
    <location>
        <begin position="317"/>
        <end position="335"/>
    </location>
</feature>
<dbReference type="Proteomes" id="UP000054408">
    <property type="component" value="Unassembled WGS sequence"/>
</dbReference>
<dbReference type="RefSeq" id="XP_013762647.1">
    <property type="nucleotide sequence ID" value="XM_013907193.1"/>
</dbReference>
<feature type="compositionally biased region" description="Polar residues" evidence="1">
    <location>
        <begin position="116"/>
        <end position="131"/>
    </location>
</feature>
<evidence type="ECO:0000313" key="3">
    <source>
        <dbReference type="Proteomes" id="UP000054408"/>
    </source>
</evidence>
<organism evidence="2 3">
    <name type="scientific">Thecamonas trahens ATCC 50062</name>
    <dbReference type="NCBI Taxonomy" id="461836"/>
    <lineage>
        <taxon>Eukaryota</taxon>
        <taxon>Apusozoa</taxon>
        <taxon>Apusomonadida</taxon>
        <taxon>Apusomonadidae</taxon>
        <taxon>Thecamonas</taxon>
    </lineage>
</organism>
<feature type="compositionally biased region" description="Basic and acidic residues" evidence="1">
    <location>
        <begin position="406"/>
        <end position="416"/>
    </location>
</feature>
<protein>
    <submittedName>
        <fullName evidence="2">Uncharacterized protein</fullName>
    </submittedName>
</protein>
<gene>
    <name evidence="2" type="ORF">AMSG_00368</name>
</gene>
<feature type="region of interest" description="Disordered" evidence="1">
    <location>
        <begin position="284"/>
        <end position="367"/>
    </location>
</feature>
<accession>A0A0L0D974</accession>
<evidence type="ECO:0000256" key="1">
    <source>
        <dbReference type="SAM" id="MobiDB-lite"/>
    </source>
</evidence>
<dbReference type="AlphaFoldDB" id="A0A0L0D974"/>
<feature type="compositionally biased region" description="Polar residues" evidence="1">
    <location>
        <begin position="56"/>
        <end position="96"/>
    </location>
</feature>
<feature type="compositionally biased region" description="Low complexity" evidence="1">
    <location>
        <begin position="725"/>
        <end position="735"/>
    </location>
</feature>
<feature type="region of interest" description="Disordered" evidence="1">
    <location>
        <begin position="1"/>
        <end position="96"/>
    </location>
</feature>
<evidence type="ECO:0000313" key="2">
    <source>
        <dbReference type="EMBL" id="KNC48591.1"/>
    </source>
</evidence>
<keyword evidence="3" id="KW-1185">Reference proteome</keyword>
<dbReference type="EMBL" id="GL349434">
    <property type="protein sequence ID" value="KNC48591.1"/>
    <property type="molecule type" value="Genomic_DNA"/>
</dbReference>
<feature type="compositionally biased region" description="Polar residues" evidence="1">
    <location>
        <begin position="419"/>
        <end position="433"/>
    </location>
</feature>
<sequence>MPSSASSGRPRTASGADADGGAKAADGLASAASRTEAKPGAVAEEQGPGRLLAQKRLSQGSETKLQATGSSEMTLSPRKTGNIYESNASVRSPVSSTSDVMLSGSVRIMTAKVTSKSPSGITRGSQSQFVRKNSGPILRNGDSLAPTKPGGRRSSVELRNSLSASISLLESLPEVNEQVMVRPSSRQTLGVENSTGSAASLSASVMGSLLDEEADVEPTLVGLTYSLFLDIQRLRPADSPLSKTEFLLRVIKRIMIIRRTIKAGDGGRDSISLADYLAPQNRRMSTTLTLPSRKQLSGGSGSLSRSPSPRLVVVKPDNGREKEKSKGKEKERDGDGESDDDSDDDSDSDSSSGSSDDSEDGSAVPRGGFASLEATLAAVQAAVAAKDGGRSDSLAAFQAEAEAIRARNSADVDAKTSEVPVTQMSGTRTSISGSALDKDSDSDLELDGVLDDSELEDIVESVAVIVRLAKARIEQASNISKRYQRKRGEPRLSAVLGYPDSLSDYKFPEVAQTMMQTYHAPGKAQLAPSGRALSRTRSASRLDVDAATDTQIFSTVQKWKRKMQSVSVEAMAANGRGGTMVDASMNDMRRASKLVATLLSHARAKLVSGKKIAVSRIIDPELASSMTRTFHGKIEDGTLVEDVELDEFFSLLQKGIRGEIWLNRKLPSNVFRKELRSSRALVREKSRGSPSFQRALSRSCRSSAVGLDGAPIPGLPQPQGPGSGTPPRRTSGPRLIPASAAKPRNSIVTSLVRNSEMFDTI</sequence>
<feature type="compositionally biased region" description="Low complexity" evidence="1">
    <location>
        <begin position="13"/>
        <end position="33"/>
    </location>
</feature>
<reference evidence="2 3" key="1">
    <citation type="submission" date="2010-05" db="EMBL/GenBank/DDBJ databases">
        <title>The Genome Sequence of Thecamonas trahens ATCC 50062.</title>
        <authorList>
            <consortium name="The Broad Institute Genome Sequencing Platform"/>
            <person name="Russ C."/>
            <person name="Cuomo C."/>
            <person name="Shea T."/>
            <person name="Young S.K."/>
            <person name="Zeng Q."/>
            <person name="Koehrsen M."/>
            <person name="Haas B."/>
            <person name="Borodovsky M."/>
            <person name="Guigo R."/>
            <person name="Alvarado L."/>
            <person name="Berlin A."/>
            <person name="Bochicchio J."/>
            <person name="Borenstein D."/>
            <person name="Chapman S."/>
            <person name="Chen Z."/>
            <person name="Freedman E."/>
            <person name="Gellesch M."/>
            <person name="Goldberg J."/>
            <person name="Griggs A."/>
            <person name="Gujja S."/>
            <person name="Heilman E."/>
            <person name="Heiman D."/>
            <person name="Hepburn T."/>
            <person name="Howarth C."/>
            <person name="Jen D."/>
            <person name="Larson L."/>
            <person name="Mehta T."/>
            <person name="Park D."/>
            <person name="Pearson M."/>
            <person name="Roberts A."/>
            <person name="Saif S."/>
            <person name="Shenoy N."/>
            <person name="Sisk P."/>
            <person name="Stolte C."/>
            <person name="Sykes S."/>
            <person name="Thomson T."/>
            <person name="Walk T."/>
            <person name="White J."/>
            <person name="Yandava C."/>
            <person name="Burger G."/>
            <person name="Gray M.W."/>
            <person name="Holland P.W.H."/>
            <person name="King N."/>
            <person name="Lang F.B.F."/>
            <person name="Roger A.J."/>
            <person name="Ruiz-Trillo I."/>
            <person name="Lander E."/>
            <person name="Nusbaum C."/>
        </authorList>
    </citation>
    <scope>NUCLEOTIDE SEQUENCE [LARGE SCALE GENOMIC DNA]</scope>
    <source>
        <strain evidence="2 3">ATCC 50062</strain>
    </source>
</reference>
<name>A0A0L0D974_THETB</name>
<feature type="region of interest" description="Disordered" evidence="1">
    <location>
        <begin position="406"/>
        <end position="443"/>
    </location>
</feature>
<proteinExistence type="predicted"/>
<feature type="region of interest" description="Disordered" evidence="1">
    <location>
        <begin position="707"/>
        <end position="742"/>
    </location>
</feature>
<dbReference type="GeneID" id="25560177"/>
<feature type="compositionally biased region" description="Low complexity" evidence="1">
    <location>
        <begin position="292"/>
        <end position="316"/>
    </location>
</feature>
<feature type="region of interest" description="Disordered" evidence="1">
    <location>
        <begin position="116"/>
        <end position="157"/>
    </location>
</feature>
<feature type="compositionally biased region" description="Acidic residues" evidence="1">
    <location>
        <begin position="336"/>
        <end position="348"/>
    </location>
</feature>